<sequence length="152" mass="17385">MSVKHTTAHSVVRSSISQLNALDQVLPRSRTLQNSIELSPLVWWRTRLPQDLDRRDVRRIRAVLLRTDPLNDCDWLRAVTGDPAAAIGVAIRVLKFHGMTNPLTDVAMSSVLCCFLEDDRASPILIASALRRRRKIDPRCHDLWLLWRNAPF</sequence>
<proteinExistence type="predicted"/>
<dbReference type="EMBL" id="VKHP01000076">
    <property type="protein sequence ID" value="NEU97985.1"/>
    <property type="molecule type" value="Genomic_DNA"/>
</dbReference>
<evidence type="ECO:0000313" key="2">
    <source>
        <dbReference type="Proteomes" id="UP000468531"/>
    </source>
</evidence>
<dbReference type="AlphaFoldDB" id="A0A6P1BHW7"/>
<gene>
    <name evidence="1" type="ORF">FNJ47_19670</name>
</gene>
<protein>
    <submittedName>
        <fullName evidence="1">Uncharacterized protein</fullName>
    </submittedName>
</protein>
<reference evidence="1 2" key="1">
    <citation type="journal article" date="2020" name="Arch. Microbiol.">
        <title>Bradyrhizobium uaiense sp. nov., a new highly efficient cowpea symbiont.</title>
        <authorList>
            <person name="Cabral Michel D."/>
            <person name="Azarias Guimaraes A."/>
            <person name="Martins da Costa E."/>
            <person name="Soares de Carvalho T."/>
            <person name="Balsanelli E."/>
            <person name="Willems A."/>
            <person name="Maltempi de Souza E."/>
            <person name="de Souza Moreira F.M."/>
        </authorList>
    </citation>
    <scope>NUCLEOTIDE SEQUENCE [LARGE SCALE GENOMIC DNA]</scope>
    <source>
        <strain evidence="1 2">UFLA 03-164</strain>
    </source>
</reference>
<keyword evidence="2" id="KW-1185">Reference proteome</keyword>
<accession>A0A6P1BHW7</accession>
<dbReference type="RefSeq" id="WP_163155885.1">
    <property type="nucleotide sequence ID" value="NZ_VKHP01000076.1"/>
</dbReference>
<comment type="caution">
    <text evidence="1">The sequence shown here is derived from an EMBL/GenBank/DDBJ whole genome shotgun (WGS) entry which is preliminary data.</text>
</comment>
<name>A0A6P1BHW7_9BRAD</name>
<dbReference type="Proteomes" id="UP000468531">
    <property type="component" value="Unassembled WGS sequence"/>
</dbReference>
<evidence type="ECO:0000313" key="1">
    <source>
        <dbReference type="EMBL" id="NEU97985.1"/>
    </source>
</evidence>
<organism evidence="1 2">
    <name type="scientific">Bradyrhizobium uaiense</name>
    <dbReference type="NCBI Taxonomy" id="2594946"/>
    <lineage>
        <taxon>Bacteria</taxon>
        <taxon>Pseudomonadati</taxon>
        <taxon>Pseudomonadota</taxon>
        <taxon>Alphaproteobacteria</taxon>
        <taxon>Hyphomicrobiales</taxon>
        <taxon>Nitrobacteraceae</taxon>
        <taxon>Bradyrhizobium</taxon>
    </lineage>
</organism>